<dbReference type="Proteomes" id="UP001558652">
    <property type="component" value="Unassembled WGS sequence"/>
</dbReference>
<feature type="region of interest" description="Disordered" evidence="1">
    <location>
        <begin position="1"/>
        <end position="34"/>
    </location>
</feature>
<evidence type="ECO:0000256" key="1">
    <source>
        <dbReference type="SAM" id="MobiDB-lite"/>
    </source>
</evidence>
<evidence type="ECO:0000313" key="3">
    <source>
        <dbReference type="Proteomes" id="UP001558652"/>
    </source>
</evidence>
<proteinExistence type="predicted"/>
<gene>
    <name evidence="2" type="ORF">AAG570_008510</name>
</gene>
<dbReference type="AlphaFoldDB" id="A0ABD0YR82"/>
<keyword evidence="3" id="KW-1185">Reference proteome</keyword>
<dbReference type="EMBL" id="JBFDAA010000003">
    <property type="protein sequence ID" value="KAL1138446.1"/>
    <property type="molecule type" value="Genomic_DNA"/>
</dbReference>
<organism evidence="2 3">
    <name type="scientific">Ranatra chinensis</name>
    <dbReference type="NCBI Taxonomy" id="642074"/>
    <lineage>
        <taxon>Eukaryota</taxon>
        <taxon>Metazoa</taxon>
        <taxon>Ecdysozoa</taxon>
        <taxon>Arthropoda</taxon>
        <taxon>Hexapoda</taxon>
        <taxon>Insecta</taxon>
        <taxon>Pterygota</taxon>
        <taxon>Neoptera</taxon>
        <taxon>Paraneoptera</taxon>
        <taxon>Hemiptera</taxon>
        <taxon>Heteroptera</taxon>
        <taxon>Panheteroptera</taxon>
        <taxon>Nepomorpha</taxon>
        <taxon>Nepidae</taxon>
        <taxon>Ranatrinae</taxon>
        <taxon>Ranatra</taxon>
    </lineage>
</organism>
<name>A0ABD0YR82_9HEMI</name>
<accession>A0ABD0YR82</accession>
<protein>
    <submittedName>
        <fullName evidence="2">Uncharacterized protein</fullName>
    </submittedName>
</protein>
<sequence length="327" mass="36775">MSSRPRRGRSDKRTVFQNVLHPSRSAESTCRDPKNAELLPPFALPKHLPDSEVLVMELPLKKDVPRRRDCKVTIVKNKSAVTAKDIRNKSAVTVKDVRNKSLVTTKDVRNEKVTGALRPEMMSGENRKLTDELSTGEMDYISEKSKKLGNCLASLESKFSKLQHVPVRKAHIQGSPNTAGFGRSKPINRDELSRMSPSGRLYNVTDYTPVMGCTSEAYFYDLTYKLADNYDNAVTQFIKKTSDRQCSVEKIRSELKQWRSREHRRVGEDQAPTAVDVGFSIRHCVVEVRASALQDLIGMGINVPVSGVEWLYANISNLMLVSSSNLF</sequence>
<reference evidence="2 3" key="1">
    <citation type="submission" date="2024-07" db="EMBL/GenBank/DDBJ databases">
        <title>Chromosome-level genome assembly of the water stick insect Ranatra chinensis (Heteroptera: Nepidae).</title>
        <authorList>
            <person name="Liu X."/>
        </authorList>
    </citation>
    <scope>NUCLEOTIDE SEQUENCE [LARGE SCALE GENOMIC DNA]</scope>
    <source>
        <strain evidence="2">Cailab_2021Rc</strain>
        <tissue evidence="2">Muscle</tissue>
    </source>
</reference>
<feature type="region of interest" description="Disordered" evidence="1">
    <location>
        <begin position="172"/>
        <end position="194"/>
    </location>
</feature>
<feature type="compositionally biased region" description="Basic residues" evidence="1">
    <location>
        <begin position="1"/>
        <end position="10"/>
    </location>
</feature>
<comment type="caution">
    <text evidence="2">The sequence shown here is derived from an EMBL/GenBank/DDBJ whole genome shotgun (WGS) entry which is preliminary data.</text>
</comment>
<evidence type="ECO:0000313" key="2">
    <source>
        <dbReference type="EMBL" id="KAL1138446.1"/>
    </source>
</evidence>